<keyword evidence="2" id="KW-0285">Flavoprotein</keyword>
<feature type="domain" description="Reductase C-terminal" evidence="6">
    <location>
        <begin position="328"/>
        <end position="397"/>
    </location>
</feature>
<dbReference type="Gene3D" id="3.50.50.60">
    <property type="entry name" value="FAD/NAD(P)-binding domain"/>
    <property type="match status" value="2"/>
</dbReference>
<reference evidence="7 8" key="1">
    <citation type="submission" date="2017-07" db="EMBL/GenBank/DDBJ databases">
        <title>Complete genome sequence of Actinoalloteichus hoggarensis DSM 45943, type strain of Actinoalloteichus hoggarensis.</title>
        <authorList>
            <person name="Ruckert C."/>
            <person name="Nouioui I."/>
            <person name="Willmese J."/>
            <person name="van Wezel G."/>
            <person name="Klenk H.-P."/>
            <person name="Kalinowski J."/>
            <person name="Zotchev S.B."/>
        </authorList>
    </citation>
    <scope>NUCLEOTIDE SEQUENCE [LARGE SCALE GENOMIC DNA]</scope>
    <source>
        <strain evidence="7 8">DSM 45943</strain>
    </source>
</reference>
<dbReference type="GO" id="GO:0005737">
    <property type="term" value="C:cytoplasm"/>
    <property type="evidence" value="ECO:0007669"/>
    <property type="project" value="TreeGrafter"/>
</dbReference>
<dbReference type="GO" id="GO:0016651">
    <property type="term" value="F:oxidoreductase activity, acting on NAD(P)H"/>
    <property type="evidence" value="ECO:0007669"/>
    <property type="project" value="TreeGrafter"/>
</dbReference>
<dbReference type="Gene3D" id="3.30.390.30">
    <property type="match status" value="1"/>
</dbReference>
<dbReference type="EC" id="1.18.1.5" evidence="7"/>
<evidence type="ECO:0000256" key="4">
    <source>
        <dbReference type="ARBA" id="ARBA00023002"/>
    </source>
</evidence>
<comment type="cofactor">
    <cofactor evidence="1">
        <name>FAD</name>
        <dbReference type="ChEBI" id="CHEBI:57692"/>
    </cofactor>
</comment>
<dbReference type="KEGG" id="ahg:AHOG_07180"/>
<dbReference type="InterPro" id="IPR050446">
    <property type="entry name" value="FAD-oxidoreductase/Apoptosis"/>
</dbReference>
<sequence length="404" mass="42969">MTENGAAPRRIVVVGSSVAGLTVVDAVRRHGYDGAVTLIGDEVHLPYDRPPLSKQILAGSWEPERLRLRQQTDLDELDVDLRLGVAATGLDPAARRVALSDGGEADYDRLVIATGVTPRRLPATEGVRGVHTLRTLDDAVALRTALRPDTRLVVVGAGFLGTEIAAAARGHGAQVCLLEPAPTPLAAVVGTEIGGFVARLHRDQGVDLRTGPTAAVRALRVENGAVTGVHTADGEVLPADVVAVAIGSRPSVDWLTASGLHCADGVHCDATCAAAPGVFAAGDVARWFNPRYGVEMRVEHRTNAAEQARHVAGALVESDPLPFSPVPYFWSDQYDVKIQSHGFLHGHDEVRIVSGSPADRRFIALYRRGGRLAGVLGVGDFRGLRRWRSVLDADPEWNDALSAE</sequence>
<name>A0A221VZZ9_9PSEU</name>
<dbReference type="PANTHER" id="PTHR43557:SF2">
    <property type="entry name" value="RIESKE DOMAIN-CONTAINING PROTEIN-RELATED"/>
    <property type="match status" value="1"/>
</dbReference>
<dbReference type="InterPro" id="IPR028202">
    <property type="entry name" value="Reductase_C"/>
</dbReference>
<dbReference type="Proteomes" id="UP000204221">
    <property type="component" value="Chromosome"/>
</dbReference>
<evidence type="ECO:0000256" key="3">
    <source>
        <dbReference type="ARBA" id="ARBA00022827"/>
    </source>
</evidence>
<evidence type="ECO:0000259" key="5">
    <source>
        <dbReference type="Pfam" id="PF07992"/>
    </source>
</evidence>
<evidence type="ECO:0000313" key="7">
    <source>
        <dbReference type="EMBL" id="ASO19084.1"/>
    </source>
</evidence>
<dbReference type="SUPFAM" id="SSF55424">
    <property type="entry name" value="FAD/NAD-linked reductases, dimerisation (C-terminal) domain"/>
    <property type="match status" value="1"/>
</dbReference>
<dbReference type="InterPro" id="IPR023753">
    <property type="entry name" value="FAD/NAD-binding_dom"/>
</dbReference>
<dbReference type="AlphaFoldDB" id="A0A221VZZ9"/>
<keyword evidence="3" id="KW-0274">FAD</keyword>
<dbReference type="EMBL" id="CP022521">
    <property type="protein sequence ID" value="ASO19084.1"/>
    <property type="molecule type" value="Genomic_DNA"/>
</dbReference>
<feature type="domain" description="FAD/NAD(P)-binding" evidence="5">
    <location>
        <begin position="10"/>
        <end position="308"/>
    </location>
</feature>
<dbReference type="Pfam" id="PF14759">
    <property type="entry name" value="Reductase_C"/>
    <property type="match status" value="1"/>
</dbReference>
<evidence type="ECO:0000313" key="8">
    <source>
        <dbReference type="Proteomes" id="UP000204221"/>
    </source>
</evidence>
<dbReference type="SUPFAM" id="SSF51905">
    <property type="entry name" value="FAD/NAD(P)-binding domain"/>
    <property type="match status" value="2"/>
</dbReference>
<evidence type="ECO:0000256" key="2">
    <source>
        <dbReference type="ARBA" id="ARBA00022630"/>
    </source>
</evidence>
<protein>
    <submittedName>
        <fullName evidence="7">Putidaredoxin reductase</fullName>
        <ecNumber evidence="7">1.18.1.5</ecNumber>
    </submittedName>
</protein>
<keyword evidence="8" id="KW-1185">Reference proteome</keyword>
<organism evidence="7 8">
    <name type="scientific">Actinoalloteichus hoggarensis</name>
    <dbReference type="NCBI Taxonomy" id="1470176"/>
    <lineage>
        <taxon>Bacteria</taxon>
        <taxon>Bacillati</taxon>
        <taxon>Actinomycetota</taxon>
        <taxon>Actinomycetes</taxon>
        <taxon>Pseudonocardiales</taxon>
        <taxon>Pseudonocardiaceae</taxon>
        <taxon>Actinoalloteichus</taxon>
    </lineage>
</organism>
<proteinExistence type="predicted"/>
<dbReference type="InterPro" id="IPR036188">
    <property type="entry name" value="FAD/NAD-bd_sf"/>
</dbReference>
<dbReference type="PRINTS" id="PR00411">
    <property type="entry name" value="PNDRDTASEI"/>
</dbReference>
<dbReference type="Pfam" id="PF07992">
    <property type="entry name" value="Pyr_redox_2"/>
    <property type="match status" value="1"/>
</dbReference>
<dbReference type="InterPro" id="IPR016156">
    <property type="entry name" value="FAD/NAD-linked_Rdtase_dimer_sf"/>
</dbReference>
<gene>
    <name evidence="7" type="primary">camA</name>
    <name evidence="7" type="ORF">AHOG_07180</name>
</gene>
<evidence type="ECO:0000256" key="1">
    <source>
        <dbReference type="ARBA" id="ARBA00001974"/>
    </source>
</evidence>
<accession>A0A221VZZ9</accession>
<dbReference type="PANTHER" id="PTHR43557">
    <property type="entry name" value="APOPTOSIS-INDUCING FACTOR 1"/>
    <property type="match status" value="1"/>
</dbReference>
<dbReference type="RefSeq" id="WP_169725825.1">
    <property type="nucleotide sequence ID" value="NZ_CP022521.1"/>
</dbReference>
<keyword evidence="4 7" id="KW-0560">Oxidoreductase</keyword>
<evidence type="ECO:0000259" key="6">
    <source>
        <dbReference type="Pfam" id="PF14759"/>
    </source>
</evidence>
<dbReference type="PRINTS" id="PR00368">
    <property type="entry name" value="FADPNR"/>
</dbReference>